<dbReference type="CDD" id="cd04301">
    <property type="entry name" value="NAT_SF"/>
    <property type="match status" value="1"/>
</dbReference>
<feature type="domain" description="N-acetyltransferase" evidence="1">
    <location>
        <begin position="3"/>
        <end position="202"/>
    </location>
</feature>
<reference evidence="2 3" key="1">
    <citation type="submission" date="2016-10" db="EMBL/GenBank/DDBJ databases">
        <authorList>
            <person name="de Groot N.N."/>
        </authorList>
    </citation>
    <scope>NUCLEOTIDE SEQUENCE [LARGE SCALE GENOMIC DNA]</scope>
    <source>
        <strain evidence="2 3">Calf135</strain>
    </source>
</reference>
<keyword evidence="3" id="KW-1185">Reference proteome</keyword>
<protein>
    <submittedName>
        <fullName evidence="2">Acetyltransferase (GNAT) family protein</fullName>
    </submittedName>
</protein>
<dbReference type="PROSITE" id="PS51186">
    <property type="entry name" value="GNAT"/>
    <property type="match status" value="1"/>
</dbReference>
<evidence type="ECO:0000259" key="1">
    <source>
        <dbReference type="PROSITE" id="PS51186"/>
    </source>
</evidence>
<dbReference type="AlphaFoldDB" id="A0A1H8ITM8"/>
<keyword evidence="2" id="KW-0808">Transferase</keyword>
<gene>
    <name evidence="2" type="ORF">SAMN05216454_10915</name>
</gene>
<dbReference type="InterPro" id="IPR000182">
    <property type="entry name" value="GNAT_dom"/>
</dbReference>
<dbReference type="RefSeq" id="WP_091975717.1">
    <property type="nucleotide sequence ID" value="NZ_FODF01000009.1"/>
</dbReference>
<dbReference type="Gene3D" id="3.40.630.30">
    <property type="match status" value="1"/>
</dbReference>
<evidence type="ECO:0000313" key="3">
    <source>
        <dbReference type="Proteomes" id="UP000199512"/>
    </source>
</evidence>
<dbReference type="SUPFAM" id="SSF55729">
    <property type="entry name" value="Acyl-CoA N-acyltransferases (Nat)"/>
    <property type="match status" value="1"/>
</dbReference>
<dbReference type="EMBL" id="FODF01000009">
    <property type="protein sequence ID" value="SEN71386.1"/>
    <property type="molecule type" value="Genomic_DNA"/>
</dbReference>
<sequence>MQIYLRKYYEEDFEQLKEIIRETWHYDEFSSPKTASKLAEVFLSSCLTSYTFSKVAVLNGKVVGIILVRDIKNHKCPISNRIKQVKAMVKLLLSREGRKVSKIFKSVHGIDKQLLEECGKTYPAELVLFSVSGACQGKGIGKKLLNSAFDYIKENKLDEFYLFTDTSCNYGFYEHLGMNRRCEKEHIFDIKGQKAKMNFFIYDYQCG</sequence>
<dbReference type="OrthoDB" id="2243440at2"/>
<dbReference type="Proteomes" id="UP000199512">
    <property type="component" value="Unassembled WGS sequence"/>
</dbReference>
<accession>A0A1H8ITM8</accession>
<name>A0A1H8ITM8_9FIRM</name>
<dbReference type="Pfam" id="PF00583">
    <property type="entry name" value="Acetyltransf_1"/>
    <property type="match status" value="1"/>
</dbReference>
<dbReference type="InterPro" id="IPR016181">
    <property type="entry name" value="Acyl_CoA_acyltransferase"/>
</dbReference>
<dbReference type="GO" id="GO:0016747">
    <property type="term" value="F:acyltransferase activity, transferring groups other than amino-acyl groups"/>
    <property type="evidence" value="ECO:0007669"/>
    <property type="project" value="InterPro"/>
</dbReference>
<proteinExistence type="predicted"/>
<evidence type="ECO:0000313" key="2">
    <source>
        <dbReference type="EMBL" id="SEN71386.1"/>
    </source>
</evidence>
<organism evidence="2 3">
    <name type="scientific">Peptostreptococcus russellii</name>
    <dbReference type="NCBI Taxonomy" id="215200"/>
    <lineage>
        <taxon>Bacteria</taxon>
        <taxon>Bacillati</taxon>
        <taxon>Bacillota</taxon>
        <taxon>Clostridia</taxon>
        <taxon>Peptostreptococcales</taxon>
        <taxon>Peptostreptococcaceae</taxon>
        <taxon>Peptostreptococcus</taxon>
    </lineage>
</organism>
<dbReference type="STRING" id="215200.SAMN05216454_10915"/>